<name>A0A1J0MEN2_9CAUD</name>
<keyword evidence="1" id="KW-0812">Transmembrane</keyword>
<accession>A0A1J0MEN2</accession>
<reference evidence="3" key="1">
    <citation type="submission" date="2016-11" db="EMBL/GenBank/DDBJ databases">
        <authorList>
            <person name="Shneider M.M."/>
            <person name="Miroshnikov K.A."/>
            <person name="Korzhenkov A.A."/>
            <person name="Samarov N.I."/>
            <person name="Toshchakov S.V."/>
            <person name="Leiman P.G."/>
        </authorList>
    </citation>
    <scope>NUCLEOTIDE SEQUENCE [LARGE SCALE GENOMIC DNA]</scope>
</reference>
<keyword evidence="1" id="KW-1133">Transmembrane helix</keyword>
<evidence type="ECO:0000256" key="1">
    <source>
        <dbReference type="SAM" id="Phobius"/>
    </source>
</evidence>
<dbReference type="EMBL" id="KY073228">
    <property type="protein sequence ID" value="APD19552.1"/>
    <property type="molecule type" value="Genomic_DNA"/>
</dbReference>
<evidence type="ECO:0000313" key="3">
    <source>
        <dbReference type="Proteomes" id="UP000225451"/>
    </source>
</evidence>
<keyword evidence="3" id="KW-1185">Reference proteome</keyword>
<sequence>MEAYVREKLIKIMRKLPIRVRASIVLIWISVFFWLPAVAALIAGVIDFFYTAKDQLEEGYSVLISAAKGAVKCLRTGEEI</sequence>
<feature type="transmembrane region" description="Helical" evidence="1">
    <location>
        <begin position="20"/>
        <end position="46"/>
    </location>
</feature>
<dbReference type="Proteomes" id="UP000225451">
    <property type="component" value="Segment"/>
</dbReference>
<evidence type="ECO:0000313" key="2">
    <source>
        <dbReference type="EMBL" id="APD19552.1"/>
    </source>
</evidence>
<gene>
    <name evidence="2" type="ORF">Zigelbrucke_112</name>
</gene>
<proteinExistence type="predicted"/>
<protein>
    <submittedName>
        <fullName evidence="2">Uncharacterized protein</fullName>
    </submittedName>
</protein>
<organism evidence="2 3">
    <name type="scientific">Pseudomonas phage Zigelbrucke</name>
    <dbReference type="NCBI Taxonomy" id="1916099"/>
    <lineage>
        <taxon>Viruses</taxon>
        <taxon>Duplodnaviria</taxon>
        <taxon>Heunggongvirae</taxon>
        <taxon>Uroviricota</taxon>
        <taxon>Caudoviricetes</taxon>
        <taxon>Vandenendeviridae</taxon>
        <taxon>Skurskavirinae</taxon>
        <taxon>Pakpunavirus</taxon>
        <taxon>Pakpunavirus zigelbrucke</taxon>
    </lineage>
</organism>
<keyword evidence="1" id="KW-0472">Membrane</keyword>